<accession>A0A9E7D261</accession>
<dbReference type="SUPFAM" id="SSF82171">
    <property type="entry name" value="DPP6 N-terminal domain-like"/>
    <property type="match status" value="1"/>
</dbReference>
<evidence type="ECO:0000256" key="1">
    <source>
        <dbReference type="ARBA" id="ARBA00004442"/>
    </source>
</evidence>
<dbReference type="KEGG" id="fbm:MQE35_11495"/>
<evidence type="ECO:0000313" key="7">
    <source>
        <dbReference type="EMBL" id="UOB16359.1"/>
    </source>
</evidence>
<comment type="subcellular location">
    <subcellularLocation>
        <location evidence="1">Cell outer membrane</location>
    </subcellularLocation>
</comment>
<dbReference type="Pfam" id="PF13620">
    <property type="entry name" value="CarboxypepD_reg"/>
    <property type="match status" value="1"/>
</dbReference>
<evidence type="ECO:0000256" key="3">
    <source>
        <dbReference type="ARBA" id="ARBA00023237"/>
    </source>
</evidence>
<feature type="domain" description="OmpA-like" evidence="6">
    <location>
        <begin position="561"/>
        <end position="682"/>
    </location>
</feature>
<dbReference type="SUPFAM" id="SSF48452">
    <property type="entry name" value="TPR-like"/>
    <property type="match status" value="1"/>
</dbReference>
<dbReference type="AlphaFoldDB" id="A0A9E7D261"/>
<evidence type="ECO:0000259" key="6">
    <source>
        <dbReference type="PROSITE" id="PS51123"/>
    </source>
</evidence>
<dbReference type="InterPro" id="IPR011659">
    <property type="entry name" value="WD40"/>
</dbReference>
<dbReference type="CDD" id="cd07185">
    <property type="entry name" value="OmpA_C-like"/>
    <property type="match status" value="1"/>
</dbReference>
<keyword evidence="5" id="KW-0175">Coiled coil</keyword>
<reference evidence="7" key="1">
    <citation type="submission" date="2022-03" db="EMBL/GenBank/DDBJ databases">
        <title>Description of Abyssus ytuae gen. nov., sp. nov., a novel member of the family Flavobacteriaceae isolated from the sediment of Mariana Trench.</title>
        <authorList>
            <person name="Zhang J."/>
            <person name="Xu X."/>
        </authorList>
    </citation>
    <scope>NUCLEOTIDE SEQUENCE</scope>
    <source>
        <strain evidence="7">MT3330</strain>
    </source>
</reference>
<dbReference type="Gene3D" id="3.30.1330.60">
    <property type="entry name" value="OmpA-like domain"/>
    <property type="match status" value="1"/>
</dbReference>
<name>A0A9E7D261_9FLAO</name>
<evidence type="ECO:0000256" key="4">
    <source>
        <dbReference type="PROSITE-ProRule" id="PRU00473"/>
    </source>
</evidence>
<feature type="coiled-coil region" evidence="5">
    <location>
        <begin position="518"/>
        <end position="555"/>
    </location>
</feature>
<proteinExistence type="predicted"/>
<dbReference type="InterPro" id="IPR036737">
    <property type="entry name" value="OmpA-like_sf"/>
</dbReference>
<dbReference type="Pfam" id="PF07676">
    <property type="entry name" value="PD40"/>
    <property type="match status" value="3"/>
</dbReference>
<dbReference type="GO" id="GO:0009279">
    <property type="term" value="C:cell outer membrane"/>
    <property type="evidence" value="ECO:0007669"/>
    <property type="project" value="UniProtKB-SubCell"/>
</dbReference>
<keyword evidence="8" id="KW-1185">Reference proteome</keyword>
<dbReference type="Gene3D" id="2.120.10.30">
    <property type="entry name" value="TolB, C-terminal domain"/>
    <property type="match status" value="1"/>
</dbReference>
<dbReference type="InterPro" id="IPR006665">
    <property type="entry name" value="OmpA-like"/>
</dbReference>
<sequence>MKKIITILTLTLSITGSAQLKKEIEKADNYFKRAFYSEAIPLYQEISKKDRSYEVLKNLGDSYYYTKNMGNAARVYNYIVKNYPDKVDDEYYFKYAHTLKAIDDYEEADKVIAQYYEKKDDQLKLKEFEVTKKYLENVRAIENRYTIANLGINTENSEFGAVKFRDKLVFSATKKETTLLDKLYKWDNQYYLDLYEAPLENLYSNDSVAYPLPGKINAKLHEAMATFTKDGNTIYFTRNNYAKGKRNKDNNEITHLQICKAQLVEGEWKNITPLPFNNEDYSAEHPALSDDEKTLYFASDMPGGYGSFDIYTVSINNDGSFGTPKNLGEKINTSGKEQFPFASADNKLYFSSDGHPGFGMLDIFVASVTPAGLSKPDNVGLPVNSGYDDFSFYIDADTKEGFFSSNRPGGQGSDDIYQIVETKPLIIEDCMQFISGTITDEKTNKPVPFASLALSSDKKNTIEKITADANGKFGFDVQCETTYTVIANKEGYTENQKTLYLKKERNKNNDASMPLKSMEQVEIEKARALEEQKAREEAARKKEQEKRANEAIAKENDIIKDRNRVVVKTDEINFDYDLWYLRRDSRKVLDKVITLMKKYPEMIIEIGTHTDIRGDEKYNLELSEKRATSVRTYFIENGIEPERISGVGYGETQPILHCETEESCTEEQHEINRRCEFVIKGF</sequence>
<dbReference type="Gene3D" id="1.25.40.10">
    <property type="entry name" value="Tetratricopeptide repeat domain"/>
    <property type="match status" value="1"/>
</dbReference>
<dbReference type="Proteomes" id="UP000831290">
    <property type="component" value="Chromosome"/>
</dbReference>
<dbReference type="Pfam" id="PF00691">
    <property type="entry name" value="OmpA"/>
    <property type="match status" value="1"/>
</dbReference>
<gene>
    <name evidence="7" type="ORF">MQE35_11495</name>
</gene>
<dbReference type="InterPro" id="IPR050330">
    <property type="entry name" value="Bact_OuterMem_StrucFunc"/>
</dbReference>
<dbReference type="SUPFAM" id="SSF103088">
    <property type="entry name" value="OmpA-like"/>
    <property type="match status" value="1"/>
</dbReference>
<organism evidence="7 8">
    <name type="scientific">Abyssalbus ytuae</name>
    <dbReference type="NCBI Taxonomy" id="2926907"/>
    <lineage>
        <taxon>Bacteria</taxon>
        <taxon>Pseudomonadati</taxon>
        <taxon>Bacteroidota</taxon>
        <taxon>Flavobacteriia</taxon>
        <taxon>Flavobacteriales</taxon>
        <taxon>Flavobacteriaceae</taxon>
        <taxon>Abyssalbus</taxon>
    </lineage>
</organism>
<dbReference type="InterPro" id="IPR011990">
    <property type="entry name" value="TPR-like_helical_dom_sf"/>
</dbReference>
<dbReference type="RefSeq" id="WP_255841535.1">
    <property type="nucleotide sequence ID" value="NZ_CP094358.1"/>
</dbReference>
<dbReference type="InterPro" id="IPR006664">
    <property type="entry name" value="OMP_bac"/>
</dbReference>
<evidence type="ECO:0000313" key="8">
    <source>
        <dbReference type="Proteomes" id="UP000831290"/>
    </source>
</evidence>
<dbReference type="PRINTS" id="PR01021">
    <property type="entry name" value="OMPADOMAIN"/>
</dbReference>
<dbReference type="EMBL" id="CP094358">
    <property type="protein sequence ID" value="UOB16359.1"/>
    <property type="molecule type" value="Genomic_DNA"/>
</dbReference>
<dbReference type="InterPro" id="IPR011042">
    <property type="entry name" value="6-blade_b-propeller_TolB-like"/>
</dbReference>
<dbReference type="PROSITE" id="PS51123">
    <property type="entry name" value="OMPA_2"/>
    <property type="match status" value="1"/>
</dbReference>
<keyword evidence="3" id="KW-0998">Cell outer membrane</keyword>
<dbReference type="InterPro" id="IPR008969">
    <property type="entry name" value="CarboxyPept-like_regulatory"/>
</dbReference>
<dbReference type="PANTHER" id="PTHR30329">
    <property type="entry name" value="STATOR ELEMENT OF FLAGELLAR MOTOR COMPLEX"/>
    <property type="match status" value="1"/>
</dbReference>
<dbReference type="SUPFAM" id="SSF49464">
    <property type="entry name" value="Carboxypeptidase regulatory domain-like"/>
    <property type="match status" value="1"/>
</dbReference>
<dbReference type="PANTHER" id="PTHR30329:SF21">
    <property type="entry name" value="LIPOPROTEIN YIAD-RELATED"/>
    <property type="match status" value="1"/>
</dbReference>
<keyword evidence="2 4" id="KW-0472">Membrane</keyword>
<evidence type="ECO:0000256" key="2">
    <source>
        <dbReference type="ARBA" id="ARBA00023136"/>
    </source>
</evidence>
<evidence type="ECO:0000256" key="5">
    <source>
        <dbReference type="SAM" id="Coils"/>
    </source>
</evidence>
<protein>
    <submittedName>
        <fullName evidence="7">OmpA family protein</fullName>
    </submittedName>
</protein>
<dbReference type="Gene3D" id="2.60.40.1120">
    <property type="entry name" value="Carboxypeptidase-like, regulatory domain"/>
    <property type="match status" value="1"/>
</dbReference>